<reference evidence="9 11" key="1">
    <citation type="submission" date="2017-04" db="EMBL/GenBank/DDBJ databases">
        <title>In vitro and in silico characterization of Lactobacillus paraplantarum D2-1, a starter culture for soymilk fermentation.</title>
        <authorList>
            <person name="Endo A."/>
            <person name="Sasaki F."/>
            <person name="Maeno S."/>
            <person name="Kanesaki Y."/>
            <person name="Kubota E."/>
            <person name="Torres G.A."/>
            <person name="Tomita S."/>
            <person name="Nakagawa J."/>
        </authorList>
    </citation>
    <scope>NUCLEOTIDE SEQUENCE [LARGE SCALE GENOMIC DNA]</scope>
    <source>
        <strain evidence="9 11">D2-1</strain>
    </source>
</reference>
<dbReference type="PANTHER" id="PTHR30269">
    <property type="entry name" value="TRANSMEMBRANE PROTEIN YFCA"/>
    <property type="match status" value="1"/>
</dbReference>
<keyword evidence="5 8" id="KW-0812">Transmembrane</keyword>
<evidence type="ECO:0000313" key="11">
    <source>
        <dbReference type="Proteomes" id="UP000236162"/>
    </source>
</evidence>
<dbReference type="eggNOG" id="COG0730">
    <property type="taxonomic scope" value="Bacteria"/>
</dbReference>
<comment type="similarity">
    <text evidence="2 8">Belongs to the 4-toluene sulfonate uptake permease (TSUP) (TC 2.A.102) family.</text>
</comment>
<organism evidence="10 12">
    <name type="scientific">Lactiplantibacillus paraplantarum</name>
    <dbReference type="NCBI Taxonomy" id="60520"/>
    <lineage>
        <taxon>Bacteria</taxon>
        <taxon>Bacillati</taxon>
        <taxon>Bacillota</taxon>
        <taxon>Bacilli</taxon>
        <taxon>Lactobacillales</taxon>
        <taxon>Lactobacillaceae</taxon>
        <taxon>Lactiplantibacillus</taxon>
    </lineage>
</organism>
<feature type="transmembrane region" description="Helical" evidence="8">
    <location>
        <begin position="204"/>
        <end position="223"/>
    </location>
</feature>
<evidence type="ECO:0000256" key="8">
    <source>
        <dbReference type="RuleBase" id="RU363041"/>
    </source>
</evidence>
<feature type="transmembrane region" description="Helical" evidence="8">
    <location>
        <begin position="40"/>
        <end position="59"/>
    </location>
</feature>
<feature type="transmembrane region" description="Helical" evidence="8">
    <location>
        <begin position="98"/>
        <end position="115"/>
    </location>
</feature>
<evidence type="ECO:0000313" key="9">
    <source>
        <dbReference type="EMBL" id="GBF01077.1"/>
    </source>
</evidence>
<dbReference type="Pfam" id="PF01925">
    <property type="entry name" value="TauE"/>
    <property type="match status" value="1"/>
</dbReference>
<reference evidence="10 12" key="2">
    <citation type="submission" date="2019-01" db="EMBL/GenBank/DDBJ databases">
        <title>Draft genome sequence of Lactobacillus paraplantarum OSY-TC318, a Producer of the novel lantibiotic Paraplantaracin TC318.</title>
        <authorList>
            <person name="Hussein W.E."/>
            <person name="Huang E."/>
            <person name="Yousef A.E."/>
        </authorList>
    </citation>
    <scope>NUCLEOTIDE SEQUENCE [LARGE SCALE GENOMIC DNA]</scope>
    <source>
        <strain evidence="10 12">OSY-TC318</strain>
    </source>
</reference>
<evidence type="ECO:0000313" key="10">
    <source>
        <dbReference type="EMBL" id="TBX53201.1"/>
    </source>
</evidence>
<proteinExistence type="inferred from homology"/>
<dbReference type="AlphaFoldDB" id="A0A098R478"/>
<evidence type="ECO:0000256" key="4">
    <source>
        <dbReference type="ARBA" id="ARBA00022475"/>
    </source>
</evidence>
<evidence type="ECO:0000256" key="7">
    <source>
        <dbReference type="ARBA" id="ARBA00023136"/>
    </source>
</evidence>
<dbReference type="RefSeq" id="WP_021730365.1">
    <property type="nucleotide sequence ID" value="NZ_AVAI01000036.1"/>
</dbReference>
<evidence type="ECO:0000256" key="5">
    <source>
        <dbReference type="ARBA" id="ARBA00022692"/>
    </source>
</evidence>
<comment type="caution">
    <text evidence="10">The sequence shown here is derived from an EMBL/GenBank/DDBJ whole genome shotgun (WGS) entry which is preliminary data.</text>
</comment>
<keyword evidence="6 8" id="KW-1133">Transmembrane helix</keyword>
<dbReference type="EMBL" id="BDOR01000002">
    <property type="protein sequence ID" value="GBF01077.1"/>
    <property type="molecule type" value="Genomic_DNA"/>
</dbReference>
<dbReference type="KEGG" id="lpx:ASU28_00285"/>
<dbReference type="GO" id="GO:0005886">
    <property type="term" value="C:plasma membrane"/>
    <property type="evidence" value="ECO:0007669"/>
    <property type="project" value="UniProtKB-SubCell"/>
</dbReference>
<dbReference type="Proteomes" id="UP000292648">
    <property type="component" value="Unassembled WGS sequence"/>
</dbReference>
<keyword evidence="11" id="KW-1185">Reference proteome</keyword>
<comment type="subcellular location">
    <subcellularLocation>
        <location evidence="1 8">Cell membrane</location>
        <topology evidence="1 8">Multi-pass membrane protein</topology>
    </subcellularLocation>
</comment>
<keyword evidence="7 8" id="KW-0472">Membrane</keyword>
<feature type="transmembrane region" description="Helical" evidence="8">
    <location>
        <begin position="6"/>
        <end position="28"/>
    </location>
</feature>
<feature type="transmembrane region" description="Helical" evidence="8">
    <location>
        <begin position="135"/>
        <end position="160"/>
    </location>
</feature>
<feature type="transmembrane region" description="Helical" evidence="8">
    <location>
        <begin position="71"/>
        <end position="91"/>
    </location>
</feature>
<dbReference type="InterPro" id="IPR052017">
    <property type="entry name" value="TSUP"/>
</dbReference>
<evidence type="ECO:0000256" key="6">
    <source>
        <dbReference type="ARBA" id="ARBA00022989"/>
    </source>
</evidence>
<dbReference type="Proteomes" id="UP000236162">
    <property type="component" value="Unassembled WGS sequence"/>
</dbReference>
<sequence length="248" mass="26668">MLSTVYLLFMSLLAGILTGIIGMASLTLYPVLLSIGIAPISANATITVATVGAGVGTVTSSLKELKNHWKMAFIVACLSTVGSIIGAFILIHSSNSGFKRVVPFFILLAGAMLLWPSENSSHHNELSLWRNVVGWLSVVLIGLYNGYFGAASGLLMIAVLSKVIGGEYATYNAIRNFESFINNIVSAIMFIIMLKIQWKVIIPLVLGLLIGGYIGPIIVRFIPSKIIKKTVGIVALILASILMYQAYF</sequence>
<evidence type="ECO:0000313" key="12">
    <source>
        <dbReference type="Proteomes" id="UP000292648"/>
    </source>
</evidence>
<evidence type="ECO:0000256" key="1">
    <source>
        <dbReference type="ARBA" id="ARBA00004651"/>
    </source>
</evidence>
<gene>
    <name evidence="10" type="ORF">EUZ87_00275</name>
    <name evidence="9" type="ORF">LPPLD21_00581</name>
</gene>
<feature type="transmembrane region" description="Helical" evidence="8">
    <location>
        <begin position="180"/>
        <end position="198"/>
    </location>
</feature>
<evidence type="ECO:0000256" key="3">
    <source>
        <dbReference type="ARBA" id="ARBA00022448"/>
    </source>
</evidence>
<dbReference type="EMBL" id="SEHH01000003">
    <property type="protein sequence ID" value="TBX53201.1"/>
    <property type="molecule type" value="Genomic_DNA"/>
</dbReference>
<keyword evidence="3" id="KW-0813">Transport</keyword>
<accession>A0A098R478</accession>
<evidence type="ECO:0000256" key="2">
    <source>
        <dbReference type="ARBA" id="ARBA00009142"/>
    </source>
</evidence>
<protein>
    <recommendedName>
        <fullName evidence="8">Probable membrane transporter protein</fullName>
    </recommendedName>
</protein>
<dbReference type="PANTHER" id="PTHR30269:SF0">
    <property type="entry name" value="MEMBRANE TRANSPORTER PROTEIN YFCA-RELATED"/>
    <property type="match status" value="1"/>
</dbReference>
<name>A0A098R478_9LACO</name>
<feature type="transmembrane region" description="Helical" evidence="8">
    <location>
        <begin position="230"/>
        <end position="247"/>
    </location>
</feature>
<keyword evidence="4 8" id="KW-1003">Cell membrane</keyword>
<dbReference type="HOGENOM" id="CLU_045498_7_1_9"/>
<dbReference type="InterPro" id="IPR002781">
    <property type="entry name" value="TM_pro_TauE-like"/>
</dbReference>